<dbReference type="SUPFAM" id="SSF53756">
    <property type="entry name" value="UDP-Glycosyltransferase/glycogen phosphorylase"/>
    <property type="match status" value="1"/>
</dbReference>
<evidence type="ECO:0000256" key="3">
    <source>
        <dbReference type="ARBA" id="ARBA00022475"/>
    </source>
</evidence>
<accession>A0ABT3E3H1</accession>
<sequence length="386" mass="45901">MWKQKAKGAWQNTLKIWAKFIRKDKRMIIFSSFDGRGYSDSPRAMFEYMKSDTQYTDFTFVFALKKGVDVTIPAATVVRTKTLKYFYYLLKAKYWVFNARMPDYLYKKDDQIYLQTWHGTPLKRLADDINQSNNVFTNGQTSYKNMIRGYEIESERWDYLLAYSPYTESIFRSAFMYQDKPVIQAGLPRNQRLIDATTDEKAELRGRYNIPQDKKVILYAPTYRDDASDDGTNCSLEVNFKLWRELLGDEYYVVFKPHYFIKQVDTDISHMTDFVQEIDAGAEINDLYIMSDVLITDYSSVFFDYALLGRPIYFYMYDFDKYKNQLRGFYLDVKHDLPNKIHTSEIEMLEAVKANDFDTQVLAEFNEKFNPWQRKDTIKRILNELI</sequence>
<organism evidence="7 8">
    <name type="scientific">Weissella ceti</name>
    <dbReference type="NCBI Taxonomy" id="759620"/>
    <lineage>
        <taxon>Bacteria</taxon>
        <taxon>Bacillati</taxon>
        <taxon>Bacillota</taxon>
        <taxon>Bacilli</taxon>
        <taxon>Lactobacillales</taxon>
        <taxon>Lactobacillaceae</taxon>
        <taxon>Weissella</taxon>
    </lineage>
</organism>
<dbReference type="InterPro" id="IPR043148">
    <property type="entry name" value="TagF_C"/>
</dbReference>
<dbReference type="Gene3D" id="3.40.50.11820">
    <property type="match status" value="1"/>
</dbReference>
<evidence type="ECO:0000313" key="7">
    <source>
        <dbReference type="EMBL" id="MCW0952958.1"/>
    </source>
</evidence>
<comment type="similarity">
    <text evidence="2">Belongs to the CDP-glycerol glycerophosphotransferase family.</text>
</comment>
<name>A0ABT3E3H1_9LACO</name>
<keyword evidence="8" id="KW-1185">Reference proteome</keyword>
<keyword evidence="6" id="KW-0472">Membrane</keyword>
<keyword evidence="4" id="KW-0808">Transferase</keyword>
<dbReference type="EMBL" id="JAOZFE010000002">
    <property type="protein sequence ID" value="MCW0952958.1"/>
    <property type="molecule type" value="Genomic_DNA"/>
</dbReference>
<evidence type="ECO:0000256" key="6">
    <source>
        <dbReference type="ARBA" id="ARBA00023136"/>
    </source>
</evidence>
<dbReference type="Proteomes" id="UP001526225">
    <property type="component" value="Unassembled WGS sequence"/>
</dbReference>
<dbReference type="PANTHER" id="PTHR37316">
    <property type="entry name" value="TEICHOIC ACID GLYCEROL-PHOSPHATE PRIMASE"/>
    <property type="match status" value="1"/>
</dbReference>
<evidence type="ECO:0000256" key="1">
    <source>
        <dbReference type="ARBA" id="ARBA00004202"/>
    </source>
</evidence>
<dbReference type="InterPro" id="IPR051612">
    <property type="entry name" value="Teichoic_Acid_Biosynth"/>
</dbReference>
<evidence type="ECO:0000313" key="8">
    <source>
        <dbReference type="Proteomes" id="UP001526225"/>
    </source>
</evidence>
<gene>
    <name evidence="7" type="ORF">OIT44_02585</name>
</gene>
<protein>
    <submittedName>
        <fullName evidence="7">CDP-glycerol glycerophosphotransferase family protein</fullName>
    </submittedName>
</protein>
<comment type="caution">
    <text evidence="7">The sequence shown here is derived from an EMBL/GenBank/DDBJ whole genome shotgun (WGS) entry which is preliminary data.</text>
</comment>
<proteinExistence type="inferred from homology"/>
<dbReference type="RefSeq" id="WP_213408257.1">
    <property type="nucleotide sequence ID" value="NZ_CP074441.1"/>
</dbReference>
<comment type="subcellular location">
    <subcellularLocation>
        <location evidence="1">Cell membrane</location>
        <topology evidence="1">Peripheral membrane protein</topology>
    </subcellularLocation>
</comment>
<dbReference type="PANTHER" id="PTHR37316:SF3">
    <property type="entry name" value="TEICHOIC ACID GLYCEROL-PHOSPHATE TRANSFERASE"/>
    <property type="match status" value="1"/>
</dbReference>
<evidence type="ECO:0000256" key="2">
    <source>
        <dbReference type="ARBA" id="ARBA00010488"/>
    </source>
</evidence>
<dbReference type="InterPro" id="IPR007554">
    <property type="entry name" value="Glycerophosphate_synth"/>
</dbReference>
<reference evidence="7 8" key="1">
    <citation type="submission" date="2022-10" db="EMBL/GenBank/DDBJ databases">
        <title>Weissella fermenti sp. nov., isolated from fermented cabbage.</title>
        <authorList>
            <person name="Lee J.K."/>
            <person name="Baek J.H."/>
            <person name="Choi D.G."/>
            <person name="Kim J.M."/>
            <person name="Jeon C.O."/>
        </authorList>
    </citation>
    <scope>NUCLEOTIDE SEQUENCE [LARGE SCALE GENOMIC DNA]</scope>
    <source>
        <strain evidence="7 8">KACC 18534</strain>
    </source>
</reference>
<evidence type="ECO:0000256" key="4">
    <source>
        <dbReference type="ARBA" id="ARBA00022679"/>
    </source>
</evidence>
<keyword evidence="5" id="KW-0777">Teichoic acid biosynthesis</keyword>
<evidence type="ECO:0000256" key="5">
    <source>
        <dbReference type="ARBA" id="ARBA00022944"/>
    </source>
</evidence>
<keyword evidence="3" id="KW-1003">Cell membrane</keyword>
<dbReference type="Gene3D" id="3.40.50.12580">
    <property type="match status" value="1"/>
</dbReference>
<dbReference type="Pfam" id="PF04464">
    <property type="entry name" value="Glyphos_transf"/>
    <property type="match status" value="1"/>
</dbReference>
<dbReference type="InterPro" id="IPR043149">
    <property type="entry name" value="TagF_N"/>
</dbReference>